<gene>
    <name evidence="5" type="ORF">FKX85_07090</name>
</gene>
<organism evidence="5 6">
    <name type="scientific">Echinicola soli</name>
    <dbReference type="NCBI Taxonomy" id="2591634"/>
    <lineage>
        <taxon>Bacteria</taxon>
        <taxon>Pseudomonadati</taxon>
        <taxon>Bacteroidota</taxon>
        <taxon>Cytophagia</taxon>
        <taxon>Cytophagales</taxon>
        <taxon>Cyclobacteriaceae</taxon>
        <taxon>Echinicola</taxon>
    </lineage>
</organism>
<name>A0A514CG63_9BACT</name>
<dbReference type="AlphaFoldDB" id="A0A514CG63"/>
<protein>
    <submittedName>
        <fullName evidence="5">BamA/TamA family outer membrane protein</fullName>
    </submittedName>
</protein>
<comment type="subcellular location">
    <subcellularLocation>
        <location evidence="1">Membrane</location>
    </subcellularLocation>
</comment>
<keyword evidence="2" id="KW-0472">Membrane</keyword>
<feature type="signal peptide" evidence="3">
    <location>
        <begin position="1"/>
        <end position="24"/>
    </location>
</feature>
<feature type="domain" description="Bacterial surface antigen (D15)" evidence="4">
    <location>
        <begin position="214"/>
        <end position="387"/>
    </location>
</feature>
<dbReference type="Gene3D" id="2.40.160.50">
    <property type="entry name" value="membrane protein fhac: a member of the omp85/tpsb transporter family"/>
    <property type="match status" value="1"/>
</dbReference>
<sequence>MMLRNTIRLSKLVFSLLFFLPAFSAIAQKADTAIADTSDPALHDRLLNTTDDVLEWMSTDTWSFIPVVTYSPETSLGLGVGAIKVFRPKEGASPALRPSSMPITFIYTLKKQAVLEMDLDLWKNDNKDYFNASLELANYPFEFYGIGNDMPADNQEPYSSRYLYVRLNYMRRLLPNVYLGPWLEFRTEDVYEKVPGGLLASGAIPGSDSPQVAGLGLKLNYDSRNDIFQPSKGSFHQVSWITNESFLGSDYSYRRYEVDLRKYFSVWENKVLAVQGYWSFVDGVAPFQQTSLLGGSKRMRGYFEGRYRDQLAMIYQAELRLPIYRSLGMVFFGSTGQVAEKTSQYSVDRFHYGAGFGFRYQLMDEGINIRIDFGFGDQTAFYFGLNEVF</sequence>
<evidence type="ECO:0000313" key="5">
    <source>
        <dbReference type="EMBL" id="QDH78811.1"/>
    </source>
</evidence>
<evidence type="ECO:0000256" key="3">
    <source>
        <dbReference type="SAM" id="SignalP"/>
    </source>
</evidence>
<keyword evidence="6" id="KW-1185">Reference proteome</keyword>
<dbReference type="GO" id="GO:0019867">
    <property type="term" value="C:outer membrane"/>
    <property type="evidence" value="ECO:0007669"/>
    <property type="project" value="InterPro"/>
</dbReference>
<evidence type="ECO:0000313" key="6">
    <source>
        <dbReference type="Proteomes" id="UP000316614"/>
    </source>
</evidence>
<evidence type="ECO:0000256" key="2">
    <source>
        <dbReference type="ARBA" id="ARBA00023136"/>
    </source>
</evidence>
<dbReference type="InterPro" id="IPR000184">
    <property type="entry name" value="Bac_surfAg_D15"/>
</dbReference>
<dbReference type="Proteomes" id="UP000316614">
    <property type="component" value="Chromosome"/>
</dbReference>
<proteinExistence type="predicted"/>
<dbReference type="KEGG" id="echi:FKX85_07090"/>
<keyword evidence="3" id="KW-0732">Signal</keyword>
<dbReference type="EMBL" id="CP041253">
    <property type="protein sequence ID" value="QDH78811.1"/>
    <property type="molecule type" value="Genomic_DNA"/>
</dbReference>
<dbReference type="Pfam" id="PF01103">
    <property type="entry name" value="Omp85"/>
    <property type="match status" value="1"/>
</dbReference>
<accession>A0A514CG63</accession>
<evidence type="ECO:0000259" key="4">
    <source>
        <dbReference type="Pfam" id="PF01103"/>
    </source>
</evidence>
<evidence type="ECO:0000256" key="1">
    <source>
        <dbReference type="ARBA" id="ARBA00004370"/>
    </source>
</evidence>
<feature type="chain" id="PRO_5021810926" evidence="3">
    <location>
        <begin position="25"/>
        <end position="389"/>
    </location>
</feature>
<dbReference type="OrthoDB" id="9771071at2"/>
<reference evidence="5 6" key="1">
    <citation type="submission" date="2019-06" db="EMBL/GenBank/DDBJ databases">
        <title>Echinicola alkalisoli sp. nov. isolated from saline soil.</title>
        <authorList>
            <person name="Sun J.-Q."/>
            <person name="Xu L."/>
        </authorList>
    </citation>
    <scope>NUCLEOTIDE SEQUENCE [LARGE SCALE GENOMIC DNA]</scope>
    <source>
        <strain evidence="5 6">LN3S3</strain>
    </source>
</reference>